<proteinExistence type="predicted"/>
<protein>
    <submittedName>
        <fullName evidence="4">DUF4179 domain-containing protein</fullName>
    </submittedName>
</protein>
<keyword evidence="1" id="KW-0812">Transmembrane</keyword>
<evidence type="ECO:0000313" key="5">
    <source>
        <dbReference type="Proteomes" id="UP001218246"/>
    </source>
</evidence>
<sequence length="362" mass="39915">MSDTYNTNEEHTLFPRDEVRSAIARGIQQATIQHTHQQKTKPKKKLVRVTVATAATLGMLVGTSYLSPTFASTLSQLPIIGSIFKESDFPGLKQASEQGLTSTFNETQTNNGISVTINEVLYDPAKITVSFTAKSKKSLSEHYFKAGMDMTINKKRPKVLSGTFKENKINDTVRTGISSFDVTEEMPNSFQLGLTLHGSKGEKWSFSVPIQKIVNVKTIAVRHEQTSENIHLEVQELSLSPAGVSLSYKASEKGNIHNPNLNASFLEFRILDENGKEIPSHSGGSSGEFRDGKWHFSGNKTFDPIKGYVQKLKVVPYVLLPSSGGGVHVGLNQKETILGYNLSTLKPVKFQPFTITLPLEQE</sequence>
<dbReference type="Pfam" id="PF13786">
    <property type="entry name" value="DUF4179"/>
    <property type="match status" value="1"/>
</dbReference>
<keyword evidence="5" id="KW-1185">Reference proteome</keyword>
<feature type="domain" description="DUF5643" evidence="3">
    <location>
        <begin position="217"/>
        <end position="334"/>
    </location>
</feature>
<comment type="caution">
    <text evidence="4">The sequence shown here is derived from an EMBL/GenBank/DDBJ whole genome shotgun (WGS) entry which is preliminary data.</text>
</comment>
<dbReference type="InterPro" id="IPR025436">
    <property type="entry name" value="DUF4179"/>
</dbReference>
<reference evidence="4 5" key="1">
    <citation type="submission" date="2023-04" db="EMBL/GenBank/DDBJ databases">
        <title>Ectobacillus antri isolated from activated sludge.</title>
        <authorList>
            <person name="Yan P."/>
            <person name="Liu X."/>
        </authorList>
    </citation>
    <scope>NUCLEOTIDE SEQUENCE [LARGE SCALE GENOMIC DNA]</scope>
    <source>
        <strain evidence="4 5">C18H</strain>
    </source>
</reference>
<dbReference type="Gene3D" id="2.60.40.1630">
    <property type="entry name" value="bacillus anthracis domain"/>
    <property type="match status" value="1"/>
</dbReference>
<evidence type="ECO:0000256" key="1">
    <source>
        <dbReference type="SAM" id="Phobius"/>
    </source>
</evidence>
<dbReference type="EMBL" id="JARULN010000008">
    <property type="protein sequence ID" value="MDG5754353.1"/>
    <property type="molecule type" value="Genomic_DNA"/>
</dbReference>
<keyword evidence="1" id="KW-1133">Transmembrane helix</keyword>
<evidence type="ECO:0000259" key="2">
    <source>
        <dbReference type="Pfam" id="PF13786"/>
    </source>
</evidence>
<evidence type="ECO:0000313" key="4">
    <source>
        <dbReference type="EMBL" id="MDG5754353.1"/>
    </source>
</evidence>
<evidence type="ECO:0000259" key="3">
    <source>
        <dbReference type="Pfam" id="PF18705"/>
    </source>
</evidence>
<dbReference type="InterPro" id="IPR040680">
    <property type="entry name" value="DUF5643"/>
</dbReference>
<dbReference type="Pfam" id="PF18705">
    <property type="entry name" value="DUF5643"/>
    <property type="match status" value="1"/>
</dbReference>
<dbReference type="Gene3D" id="2.60.40.1640">
    <property type="entry name" value="Conserved domain protein"/>
    <property type="match status" value="1"/>
</dbReference>
<organism evidence="4 5">
    <name type="scientific">Ectobacillus antri</name>
    <dbReference type="NCBI Taxonomy" id="2486280"/>
    <lineage>
        <taxon>Bacteria</taxon>
        <taxon>Bacillati</taxon>
        <taxon>Bacillota</taxon>
        <taxon>Bacilli</taxon>
        <taxon>Bacillales</taxon>
        <taxon>Bacillaceae</taxon>
        <taxon>Ectobacillus</taxon>
    </lineage>
</organism>
<gene>
    <name evidence="4" type="ORF">P6P90_10265</name>
</gene>
<accession>A0ABT6H6F8</accession>
<dbReference type="RefSeq" id="WP_278018251.1">
    <property type="nucleotide sequence ID" value="NZ_JARRRY010000007.1"/>
</dbReference>
<feature type="domain" description="DUF4179" evidence="2">
    <location>
        <begin position="42"/>
        <end position="135"/>
    </location>
</feature>
<feature type="transmembrane region" description="Helical" evidence="1">
    <location>
        <begin position="46"/>
        <end position="66"/>
    </location>
</feature>
<dbReference type="Proteomes" id="UP001218246">
    <property type="component" value="Unassembled WGS sequence"/>
</dbReference>
<name>A0ABT6H6F8_9BACI</name>
<keyword evidence="1" id="KW-0472">Membrane</keyword>